<evidence type="ECO:0000313" key="3">
    <source>
        <dbReference type="Proteomes" id="UP000546213"/>
    </source>
</evidence>
<dbReference type="Pfam" id="PF00135">
    <property type="entry name" value="COesterase"/>
    <property type="match status" value="1"/>
</dbReference>
<sequence length="776" mass="85706">MSAVKRFAASAQAHDVLQTLKADGIVVIEGAAKIATLDSALQEIGPLADGQTFGLIAKSQTFATELLMNGLFIDLTKRLLTDTCTIYYSDDRTVSTAEPQVSFTSALFSQPGSSGWGLRRQDDCHHTVHPAKRETDFGIAYAATDITKDNGAIRAVIGSNMWKDTRDPTPADETEIELKKGHAILCLGSVFYGQKPNTTNEASMLLSAFTTPGWCRQEENQYLAVPYEIVKTLPKDIQRFVGYYVSLPYGGAVEHMEPLDFLAAEGDWTKSNDNVMTEQFTSPQDLLDKQSSFPIVRTESGDIRGRTDDNVHVFKGVPFAAPPFGPNYLRFGPKSPQVAYPPRGPRRASRHWLRLPDAQRLDTQPRYRGTTSSGLDSRWFARDGVVCVTINYRVGAQGFLYLDDGNPNLGLLDQIAALEWVQKNITAFGGDPSEVTIFGELAGAMSVATLLAFPKAKGLFHRAIVQSRSNAKLNSIATAKRIGHRLAEILGIEVIWEAIKATPFDQILHARAQQREELTARPDPAFWGEVALSFIPWAPTIDEDIIRDIDLLIGSNTEKTRLFLVPDGSINRITEEMLSAIAGMYGLPPEGLGAYRELHPEASSGELFSAIQTDWLWRIPAIRFADAHAKVARASAYMYEFAGQSPQLSGRLGALHSLEIPFVFNTLGLGTEPLLGPAPTHELADTMHRAWVAFATTGDPGWPKYDDSRRSTIHFNTASRTVDNPLDKKLKLWDSVHQFPGYNGHREYSSVDIILCTSIEFVYAEYDQETSSGSYY</sequence>
<dbReference type="OrthoDB" id="445007at2759"/>
<dbReference type="InterPro" id="IPR029058">
    <property type="entry name" value="AB_hydrolase_fold"/>
</dbReference>
<dbReference type="EMBL" id="JAAOAS010000128">
    <property type="protein sequence ID" value="KAF5591676.1"/>
    <property type="molecule type" value="Genomic_DNA"/>
</dbReference>
<gene>
    <name evidence="2" type="ORF">FPCIR_5956</name>
</gene>
<dbReference type="SUPFAM" id="SSF53474">
    <property type="entry name" value="alpha/beta-Hydrolases"/>
    <property type="match status" value="1"/>
</dbReference>
<protein>
    <submittedName>
        <fullName evidence="2">Carboxylesterase 2</fullName>
    </submittedName>
</protein>
<accession>A0A8H5UJF9</accession>
<dbReference type="Gene3D" id="2.60.120.620">
    <property type="entry name" value="q2cbj1_9rhob like domain"/>
    <property type="match status" value="1"/>
</dbReference>
<reference evidence="2 3" key="1">
    <citation type="submission" date="2020-05" db="EMBL/GenBank/DDBJ databases">
        <title>Identification and distribution of gene clusters putatively required for synthesis of sphingolipid metabolism inhibitors in phylogenetically diverse species of the filamentous fungus Fusarium.</title>
        <authorList>
            <person name="Kim H.-S."/>
            <person name="Busman M."/>
            <person name="Brown D.W."/>
            <person name="Divon H."/>
            <person name="Uhlig S."/>
            <person name="Proctor R.H."/>
        </authorList>
    </citation>
    <scope>NUCLEOTIDE SEQUENCE [LARGE SCALE GENOMIC DNA]</scope>
    <source>
        <strain evidence="2 3">NRRL 36939</strain>
    </source>
</reference>
<dbReference type="Proteomes" id="UP000546213">
    <property type="component" value="Unassembled WGS sequence"/>
</dbReference>
<dbReference type="InterPro" id="IPR008775">
    <property type="entry name" value="Phytyl_CoA_dOase-like"/>
</dbReference>
<dbReference type="AlphaFoldDB" id="A0A8H5UJF9"/>
<feature type="domain" description="Carboxylesterase type B" evidence="1">
    <location>
        <begin position="371"/>
        <end position="731"/>
    </location>
</feature>
<evidence type="ECO:0000313" key="2">
    <source>
        <dbReference type="EMBL" id="KAF5591676.1"/>
    </source>
</evidence>
<dbReference type="PANTHER" id="PTHR11559">
    <property type="entry name" value="CARBOXYLESTERASE"/>
    <property type="match status" value="1"/>
</dbReference>
<evidence type="ECO:0000259" key="1">
    <source>
        <dbReference type="Pfam" id="PF00135"/>
    </source>
</evidence>
<dbReference type="SUPFAM" id="SSF51197">
    <property type="entry name" value="Clavaminate synthase-like"/>
    <property type="match status" value="1"/>
</dbReference>
<dbReference type="Pfam" id="PF05721">
    <property type="entry name" value="PhyH"/>
    <property type="match status" value="1"/>
</dbReference>
<dbReference type="InterPro" id="IPR050309">
    <property type="entry name" value="Type-B_Carboxylest/Lipase"/>
</dbReference>
<comment type="caution">
    <text evidence="2">The sequence shown here is derived from an EMBL/GenBank/DDBJ whole genome shotgun (WGS) entry which is preliminary data.</text>
</comment>
<dbReference type="Gene3D" id="3.40.50.1820">
    <property type="entry name" value="alpha/beta hydrolase"/>
    <property type="match status" value="2"/>
</dbReference>
<name>A0A8H5UJF9_9HYPO</name>
<keyword evidence="3" id="KW-1185">Reference proteome</keyword>
<organism evidence="2 3">
    <name type="scientific">Fusarium pseudocircinatum</name>
    <dbReference type="NCBI Taxonomy" id="56676"/>
    <lineage>
        <taxon>Eukaryota</taxon>
        <taxon>Fungi</taxon>
        <taxon>Dikarya</taxon>
        <taxon>Ascomycota</taxon>
        <taxon>Pezizomycotina</taxon>
        <taxon>Sordariomycetes</taxon>
        <taxon>Hypocreomycetidae</taxon>
        <taxon>Hypocreales</taxon>
        <taxon>Nectriaceae</taxon>
        <taxon>Fusarium</taxon>
        <taxon>Fusarium fujikuroi species complex</taxon>
    </lineage>
</organism>
<dbReference type="InterPro" id="IPR002018">
    <property type="entry name" value="CarbesteraseB"/>
</dbReference>
<proteinExistence type="predicted"/>